<dbReference type="Gene3D" id="3.90.850.10">
    <property type="entry name" value="Fumarylacetoacetase-like, C-terminal domain"/>
    <property type="match status" value="1"/>
</dbReference>
<proteinExistence type="predicted"/>
<name>A0A7G5ECF5_9BURK</name>
<protein>
    <submittedName>
        <fullName evidence="4">Fumarylacetoacetate hydrolase family protein</fullName>
    </submittedName>
</protein>
<feature type="domain" description="Fumarylacetoacetase-like C-terminal" evidence="3">
    <location>
        <begin position="102"/>
        <end position="259"/>
    </location>
</feature>
<dbReference type="GO" id="GO:0016787">
    <property type="term" value="F:hydrolase activity"/>
    <property type="evidence" value="ECO:0007669"/>
    <property type="project" value="UniProtKB-KW"/>
</dbReference>
<dbReference type="AlphaFoldDB" id="A0A7G5ECF5"/>
<dbReference type="PANTHER" id="PTHR30143:SF0">
    <property type="entry name" value="2-KETO-4-PENTENOATE HYDRATASE"/>
    <property type="match status" value="1"/>
</dbReference>
<dbReference type="InterPro" id="IPR036663">
    <property type="entry name" value="Fumarylacetoacetase_C_sf"/>
</dbReference>
<dbReference type="SUPFAM" id="SSF56529">
    <property type="entry name" value="FAH"/>
    <property type="match status" value="1"/>
</dbReference>
<evidence type="ECO:0000259" key="3">
    <source>
        <dbReference type="Pfam" id="PF01557"/>
    </source>
</evidence>
<gene>
    <name evidence="4" type="ORF">HS961_01850</name>
</gene>
<dbReference type="PANTHER" id="PTHR30143">
    <property type="entry name" value="ACID HYDRATASE"/>
    <property type="match status" value="1"/>
</dbReference>
<keyword evidence="1" id="KW-0456">Lyase</keyword>
<evidence type="ECO:0000313" key="5">
    <source>
        <dbReference type="Proteomes" id="UP000515240"/>
    </source>
</evidence>
<evidence type="ECO:0000256" key="1">
    <source>
        <dbReference type="ARBA" id="ARBA00023239"/>
    </source>
</evidence>
<dbReference type="GO" id="GO:0005737">
    <property type="term" value="C:cytoplasm"/>
    <property type="evidence" value="ECO:0007669"/>
    <property type="project" value="TreeGrafter"/>
</dbReference>
<dbReference type="InterPro" id="IPR011234">
    <property type="entry name" value="Fumarylacetoacetase-like_C"/>
</dbReference>
<dbReference type="Pfam" id="PF01557">
    <property type="entry name" value="FAA_hydrolase"/>
    <property type="match status" value="1"/>
</dbReference>
<dbReference type="EMBL" id="CP058554">
    <property type="protein sequence ID" value="QMV71680.1"/>
    <property type="molecule type" value="Genomic_DNA"/>
</dbReference>
<accession>A0A7G5ECF5</accession>
<feature type="region of interest" description="Disordered" evidence="2">
    <location>
        <begin position="61"/>
        <end position="87"/>
    </location>
</feature>
<dbReference type="KEGG" id="cpis:HS961_01850"/>
<dbReference type="InterPro" id="IPR050772">
    <property type="entry name" value="Hydratase-Decarb/MhpD_sf"/>
</dbReference>
<organism evidence="4 5">
    <name type="scientific">Comamonas piscis</name>
    <dbReference type="NCBI Taxonomy" id="1562974"/>
    <lineage>
        <taxon>Bacteria</taxon>
        <taxon>Pseudomonadati</taxon>
        <taxon>Pseudomonadota</taxon>
        <taxon>Betaproteobacteria</taxon>
        <taxon>Burkholderiales</taxon>
        <taxon>Comamonadaceae</taxon>
        <taxon>Comamonas</taxon>
    </lineage>
</organism>
<dbReference type="Proteomes" id="UP000515240">
    <property type="component" value="Chromosome"/>
</dbReference>
<keyword evidence="4" id="KW-0378">Hydrolase</keyword>
<dbReference type="GO" id="GO:0008684">
    <property type="term" value="F:2-oxopent-4-enoate hydratase activity"/>
    <property type="evidence" value="ECO:0007669"/>
    <property type="project" value="TreeGrafter"/>
</dbReference>
<evidence type="ECO:0000313" key="4">
    <source>
        <dbReference type="EMBL" id="QMV71680.1"/>
    </source>
</evidence>
<sequence>MPFADTATPFLPAALAQALQTATVTGHAVDAAAWPASLDAADIIAVHRERAQRWGDAAQAPQYWKSGGPSRSQPLGHAPLPPQGVHGNGADLGSTPFFLRGIEAEIALRLGASVDAEQAAALDEAGATRLIDAMAVSIEIVDARWQQQLQAPAALKAADLLCHGALVLGDWQPYRPVDGALQPCAVQIGTQPAQVFENRYGLQDPAWLLLQWLRYATAHFGPLRAGTVVTTGSWCGLLQAAPGDAVRVQFEGIGALRVQL</sequence>
<dbReference type="RefSeq" id="WP_182326114.1">
    <property type="nucleotide sequence ID" value="NZ_CP058554.1"/>
</dbReference>
<evidence type="ECO:0000256" key="2">
    <source>
        <dbReference type="SAM" id="MobiDB-lite"/>
    </source>
</evidence>
<keyword evidence="5" id="KW-1185">Reference proteome</keyword>
<reference evidence="4 5" key="1">
    <citation type="journal article" date="2020" name="G3 (Bethesda)">
        <title>CeMbio - The Caenorhabditis elegans Microbiome Resource.</title>
        <authorList>
            <person name="Dirksen P."/>
            <person name="Assie A."/>
            <person name="Zimmermann J."/>
            <person name="Zhang F."/>
            <person name="Tietje A.M."/>
            <person name="Marsh S.A."/>
            <person name="Felix M.A."/>
            <person name="Shapira M."/>
            <person name="Kaleta C."/>
            <person name="Schulenburg H."/>
            <person name="Samuel B."/>
        </authorList>
    </citation>
    <scope>NUCLEOTIDE SEQUENCE [LARGE SCALE GENOMIC DNA]</scope>
    <source>
        <strain evidence="4 5">BIGb0172</strain>
    </source>
</reference>